<dbReference type="EMBL" id="JO842316">
    <property type="protein sequence ID" value="AEO33933.1"/>
    <property type="molecule type" value="mRNA"/>
</dbReference>
<sequence>MHTLTHSWKGLHALITKVENRWTDCLNLLKKELPEPFFYVYARSTFGLEAKQQVEEIADRVNATLVESIRNMATIQNNTKESLLKKLAGITTKFGYSDSLFDMTVLEGLYSQVPYLSKNSSFLELLEKVSNNSQGKMLKRFFKQAPPNPIWIVRKGLTDCDDCSRKNHLEFPMDLFQPPFFEEGLPWSLNFGGFGAIFAHALIHDLHKEVCETPSKDQERNAKMHWRGSMEDAEAACCALHPQNLAQPEESGQQAWRNCRYPHHVNTCALFDNDDVFCKNKSACFLQQYRTAMEPEFNYLSGADVQMYLDANDTETATKVKTTYKAQFEDVLKKHLDSNIADVSGLSLALSAYTQLLQDECEDIETRLEGLEQFSGLALFFTTRAMSLCGANTGQNLLWWLTTVMGHSPYHHRVNLPLQNLEAFAKAFNCSEGSAMYKQEAERCSLW</sequence>
<keyword evidence="7" id="KW-0482">Metalloprotease</keyword>
<evidence type="ECO:0000313" key="10">
    <source>
        <dbReference type="EMBL" id="AEO33933.1"/>
    </source>
</evidence>
<dbReference type="PANTHER" id="PTHR11733:SF240">
    <property type="entry name" value="GH14155P-RELATED"/>
    <property type="match status" value="1"/>
</dbReference>
<evidence type="ECO:0000256" key="1">
    <source>
        <dbReference type="ARBA" id="ARBA00001947"/>
    </source>
</evidence>
<feature type="domain" description="Peptidase M13 N-terminal" evidence="9">
    <location>
        <begin position="17"/>
        <end position="96"/>
    </location>
</feature>
<evidence type="ECO:0000259" key="9">
    <source>
        <dbReference type="Pfam" id="PF05649"/>
    </source>
</evidence>
<dbReference type="SUPFAM" id="SSF55486">
    <property type="entry name" value="Metalloproteases ('zincins'), catalytic domain"/>
    <property type="match status" value="2"/>
</dbReference>
<proteinExistence type="evidence at transcript level"/>
<comment type="cofactor">
    <cofactor evidence="1">
        <name>Zn(2+)</name>
        <dbReference type="ChEBI" id="CHEBI:29105"/>
    </cofactor>
</comment>
<dbReference type="PANTHER" id="PTHR11733">
    <property type="entry name" value="ZINC METALLOPROTEASE FAMILY M13 NEPRILYSIN-RELATED"/>
    <property type="match status" value="1"/>
</dbReference>
<reference evidence="10" key="1">
    <citation type="journal article" date="2011" name="PLoS ONE">
        <title>A deep insight into the sialotranscriptome of the gulf coast tick, Amblyomma maculatum.</title>
        <authorList>
            <person name="Karim S."/>
            <person name="Singh P."/>
            <person name="Ribeiro J.M."/>
        </authorList>
    </citation>
    <scope>NUCLEOTIDE SEQUENCE</scope>
    <source>
        <tissue evidence="10">Salivary gland</tissue>
    </source>
</reference>
<protein>
    <recommendedName>
        <fullName evidence="11">Peptidase M13 C-terminal domain-containing protein</fullName>
    </recommendedName>
</protein>
<dbReference type="InterPro" id="IPR024079">
    <property type="entry name" value="MetalloPept_cat_dom_sf"/>
</dbReference>
<dbReference type="PROSITE" id="PS51885">
    <property type="entry name" value="NEPRILYSIN"/>
    <property type="match status" value="1"/>
</dbReference>
<dbReference type="Gene3D" id="3.40.390.10">
    <property type="entry name" value="Collagenase (Catalytic Domain)"/>
    <property type="match status" value="1"/>
</dbReference>
<dbReference type="GO" id="GO:0046872">
    <property type="term" value="F:metal ion binding"/>
    <property type="evidence" value="ECO:0007669"/>
    <property type="project" value="UniProtKB-KW"/>
</dbReference>
<evidence type="ECO:0000256" key="4">
    <source>
        <dbReference type="ARBA" id="ARBA00022723"/>
    </source>
</evidence>
<dbReference type="InterPro" id="IPR000718">
    <property type="entry name" value="Peptidase_M13"/>
</dbReference>
<evidence type="ECO:0000256" key="5">
    <source>
        <dbReference type="ARBA" id="ARBA00022801"/>
    </source>
</evidence>
<dbReference type="AlphaFoldDB" id="G3MKB5"/>
<evidence type="ECO:0000259" key="8">
    <source>
        <dbReference type="Pfam" id="PF01431"/>
    </source>
</evidence>
<dbReference type="Pfam" id="PF01431">
    <property type="entry name" value="Peptidase_M13"/>
    <property type="match status" value="2"/>
</dbReference>
<dbReference type="InterPro" id="IPR018497">
    <property type="entry name" value="Peptidase_M13_C"/>
</dbReference>
<keyword evidence="4" id="KW-0479">Metal-binding</keyword>
<evidence type="ECO:0000256" key="3">
    <source>
        <dbReference type="ARBA" id="ARBA00022670"/>
    </source>
</evidence>
<accession>G3MKB5</accession>
<name>G3MKB5_AMBMU</name>
<evidence type="ECO:0008006" key="11">
    <source>
        <dbReference type="Google" id="ProtNLM"/>
    </source>
</evidence>
<comment type="similarity">
    <text evidence="2">Belongs to the peptidase M13 family.</text>
</comment>
<dbReference type="GO" id="GO:0005886">
    <property type="term" value="C:plasma membrane"/>
    <property type="evidence" value="ECO:0007669"/>
    <property type="project" value="TreeGrafter"/>
</dbReference>
<keyword evidence="6" id="KW-0862">Zinc</keyword>
<evidence type="ECO:0000256" key="6">
    <source>
        <dbReference type="ARBA" id="ARBA00022833"/>
    </source>
</evidence>
<keyword evidence="5" id="KW-0378">Hydrolase</keyword>
<feature type="domain" description="Peptidase M13 C-terminal" evidence="8">
    <location>
        <begin position="334"/>
        <end position="444"/>
    </location>
</feature>
<keyword evidence="3" id="KW-0645">Protease</keyword>
<dbReference type="GO" id="GO:0004222">
    <property type="term" value="F:metalloendopeptidase activity"/>
    <property type="evidence" value="ECO:0007669"/>
    <property type="project" value="InterPro"/>
</dbReference>
<feature type="domain" description="Peptidase M13 C-terminal" evidence="8">
    <location>
        <begin position="165"/>
        <end position="212"/>
    </location>
</feature>
<dbReference type="InterPro" id="IPR008753">
    <property type="entry name" value="Peptidase_M13_N"/>
</dbReference>
<evidence type="ECO:0000256" key="2">
    <source>
        <dbReference type="ARBA" id="ARBA00007357"/>
    </source>
</evidence>
<organism evidence="10">
    <name type="scientific">Amblyomma maculatum</name>
    <name type="common">Gulf Coast tick</name>
    <dbReference type="NCBI Taxonomy" id="34609"/>
    <lineage>
        <taxon>Eukaryota</taxon>
        <taxon>Metazoa</taxon>
        <taxon>Ecdysozoa</taxon>
        <taxon>Arthropoda</taxon>
        <taxon>Chelicerata</taxon>
        <taxon>Arachnida</taxon>
        <taxon>Acari</taxon>
        <taxon>Parasitiformes</taxon>
        <taxon>Ixodida</taxon>
        <taxon>Ixodoidea</taxon>
        <taxon>Ixodidae</taxon>
        <taxon>Amblyomminae</taxon>
        <taxon>Amblyomma</taxon>
    </lineage>
</organism>
<dbReference type="GO" id="GO:0016485">
    <property type="term" value="P:protein processing"/>
    <property type="evidence" value="ECO:0007669"/>
    <property type="project" value="TreeGrafter"/>
</dbReference>
<evidence type="ECO:0000256" key="7">
    <source>
        <dbReference type="ARBA" id="ARBA00023049"/>
    </source>
</evidence>
<dbReference type="Pfam" id="PF05649">
    <property type="entry name" value="Peptidase_M13_N"/>
    <property type="match status" value="1"/>
</dbReference>